<dbReference type="InterPro" id="IPR053827">
    <property type="entry name" value="Gp10_C"/>
</dbReference>
<gene>
    <name evidence="2" type="ORF">HGO23_08130</name>
</gene>
<reference evidence="2 3" key="1">
    <citation type="submission" date="2021-03" db="EMBL/GenBank/DDBJ databases">
        <title>Complete Genome Sequence Data of Xenorhabdus budapestensis strain C72, a Candidate Biological Control Agent, from China.</title>
        <authorList>
            <person name="LI B."/>
            <person name="WANG S."/>
            <person name="QIU D."/>
        </authorList>
    </citation>
    <scope>NUCLEOTIDE SEQUENCE [LARGE SCALE GENOMIC DNA]</scope>
    <source>
        <strain evidence="2 3">C-7-2</strain>
    </source>
</reference>
<evidence type="ECO:0000259" key="1">
    <source>
        <dbReference type="Pfam" id="PF21939"/>
    </source>
</evidence>
<organism evidence="2 3">
    <name type="scientific">Xenorhabdus budapestensis</name>
    <dbReference type="NCBI Taxonomy" id="290110"/>
    <lineage>
        <taxon>Bacteria</taxon>
        <taxon>Pseudomonadati</taxon>
        <taxon>Pseudomonadota</taxon>
        <taxon>Gammaproteobacteria</taxon>
        <taxon>Enterobacterales</taxon>
        <taxon>Morganellaceae</taxon>
        <taxon>Xenorhabdus</taxon>
    </lineage>
</organism>
<protein>
    <submittedName>
        <fullName evidence="2">Phage tail protein</fullName>
    </submittedName>
</protein>
<dbReference type="RefSeq" id="WP_209028514.1">
    <property type="nucleotide sequence ID" value="NZ_CP072455.1"/>
</dbReference>
<keyword evidence="3" id="KW-1185">Reference proteome</keyword>
<evidence type="ECO:0000313" key="2">
    <source>
        <dbReference type="EMBL" id="QTL41258.1"/>
    </source>
</evidence>
<proteinExistence type="predicted"/>
<dbReference type="Pfam" id="PF21939">
    <property type="entry name" value="Gp10_C"/>
    <property type="match status" value="1"/>
</dbReference>
<sequence length="375" mass="40719">MTKTFKVPFAAQGDRVSIPDEVQADGAVSYAQGYGSGYGLDPNEDPTAMNIEREKMNGIFHDITEAVGEIQAFGAAQWKNDAQPYPLRGLVYHKEKLWQSPIENNKDEPAVGTAWVELKADLTASDVDAYSKDESNQRFQSKGNYQLAGDYATNSALNNGLGQKIDKSSIVQNTGNSTTSVMSQNAVTQALKSSMDIDTIYPIGVVIWFAKNKNPNNLFPGTKWAYIGENKTIRLAAGNGSNVLSTGGDDIKSLSIKHIPKHSHFFSGNTNSAGGHNHNRGNMNITGYIPSVIVHGDELFGGAFARNGRSLPGVEYTDVWENLTTFDASRTWTGNTSWAGEHAHNISGNTTETGNGDGFDVTNAYIMLMGWYRTA</sequence>
<dbReference type="Proteomes" id="UP000665047">
    <property type="component" value="Chromosome"/>
</dbReference>
<name>A0ABX7VKZ3_XENBU</name>
<evidence type="ECO:0000313" key="3">
    <source>
        <dbReference type="Proteomes" id="UP000665047"/>
    </source>
</evidence>
<feature type="domain" description="Baseplate structural protein Gp10 C-terminal" evidence="1">
    <location>
        <begin position="197"/>
        <end position="374"/>
    </location>
</feature>
<dbReference type="EMBL" id="CP072455">
    <property type="protein sequence ID" value="QTL41258.1"/>
    <property type="molecule type" value="Genomic_DNA"/>
</dbReference>
<accession>A0ABX7VKZ3</accession>